<keyword evidence="2" id="KW-1185">Reference proteome</keyword>
<evidence type="ECO:0000313" key="1">
    <source>
        <dbReference type="EMBL" id="KAJ8059940.1"/>
    </source>
</evidence>
<dbReference type="EMBL" id="JAPEIS010000014">
    <property type="protein sequence ID" value="KAJ8059940.1"/>
    <property type="molecule type" value="Genomic_DNA"/>
</dbReference>
<evidence type="ECO:0000313" key="2">
    <source>
        <dbReference type="Proteomes" id="UP001152300"/>
    </source>
</evidence>
<dbReference type="AlphaFoldDB" id="A0A9X0DEV2"/>
<protein>
    <submittedName>
        <fullName evidence="1">Uncharacterized protein</fullName>
    </submittedName>
</protein>
<sequence>MFDPAKYELYLLDDPKDPIHIRKVQIAIRNIIKITKKNIVIDTILKFEIRDIQSKSSTHLLSVKEANIKEQVQFEGKTYKNVKLDIRVSKRKMEILLKSELSKKKPLLQLLNENIFFEDK</sequence>
<reference evidence="1" key="1">
    <citation type="submission" date="2022-11" db="EMBL/GenBank/DDBJ databases">
        <title>Genome Resource of Sclerotinia nivalis Strain SnTB1, a Plant Pathogen Isolated from American Ginseng.</title>
        <authorList>
            <person name="Fan S."/>
        </authorList>
    </citation>
    <scope>NUCLEOTIDE SEQUENCE</scope>
    <source>
        <strain evidence="1">SnTB1</strain>
    </source>
</reference>
<dbReference type="Proteomes" id="UP001152300">
    <property type="component" value="Unassembled WGS sequence"/>
</dbReference>
<feature type="non-terminal residue" evidence="1">
    <location>
        <position position="120"/>
    </location>
</feature>
<comment type="caution">
    <text evidence="1">The sequence shown here is derived from an EMBL/GenBank/DDBJ whole genome shotgun (WGS) entry which is preliminary data.</text>
</comment>
<gene>
    <name evidence="1" type="ORF">OCU04_011559</name>
</gene>
<name>A0A9X0DEV2_9HELO</name>
<accession>A0A9X0DEV2</accession>
<organism evidence="1 2">
    <name type="scientific">Sclerotinia nivalis</name>
    <dbReference type="NCBI Taxonomy" id="352851"/>
    <lineage>
        <taxon>Eukaryota</taxon>
        <taxon>Fungi</taxon>
        <taxon>Dikarya</taxon>
        <taxon>Ascomycota</taxon>
        <taxon>Pezizomycotina</taxon>
        <taxon>Leotiomycetes</taxon>
        <taxon>Helotiales</taxon>
        <taxon>Sclerotiniaceae</taxon>
        <taxon>Sclerotinia</taxon>
    </lineage>
</organism>
<proteinExistence type="predicted"/>